<dbReference type="AlphaFoldDB" id="A0A422QPM3"/>
<comment type="caution">
    <text evidence="1">The sequence shown here is derived from an EMBL/GenBank/DDBJ whole genome shotgun (WGS) entry which is preliminary data.</text>
</comment>
<sequence length="74" mass="8391">MVIARANTVSCKILTEMRCCRVCYYSPIKNYFNLNDFVYIFDIVCPAHCKAAEYSVEMASIAYGFITVCSVLRG</sequence>
<protein>
    <submittedName>
        <fullName evidence="1">Uncharacterized protein</fullName>
    </submittedName>
</protein>
<reference evidence="1" key="1">
    <citation type="submission" date="2014-10" db="EMBL/GenBank/DDBJ databases">
        <title>Massilia sp. genome.</title>
        <authorList>
            <person name="Xu B."/>
            <person name="Dai L."/>
            <person name="Huang Z."/>
        </authorList>
    </citation>
    <scope>NUCLEOTIDE SEQUENCE [LARGE SCALE GENOMIC DNA]</scope>
    <source>
        <strain evidence="1">CFS-1</strain>
    </source>
</reference>
<keyword evidence="2" id="KW-1185">Reference proteome</keyword>
<evidence type="ECO:0000313" key="2">
    <source>
        <dbReference type="Proteomes" id="UP000283254"/>
    </source>
</evidence>
<organism evidence="1 2">
    <name type="scientific">Massilia aurea</name>
    <dbReference type="NCBI Taxonomy" id="373040"/>
    <lineage>
        <taxon>Bacteria</taxon>
        <taxon>Pseudomonadati</taxon>
        <taxon>Pseudomonadota</taxon>
        <taxon>Betaproteobacteria</taxon>
        <taxon>Burkholderiales</taxon>
        <taxon>Oxalobacteraceae</taxon>
        <taxon>Telluria group</taxon>
        <taxon>Massilia</taxon>
    </lineage>
</organism>
<evidence type="ECO:0000313" key="1">
    <source>
        <dbReference type="EMBL" id="RNF31916.1"/>
    </source>
</evidence>
<proteinExistence type="predicted"/>
<gene>
    <name evidence="1" type="ORF">NM04_04595</name>
</gene>
<name>A0A422QPM3_9BURK</name>
<dbReference type="Proteomes" id="UP000283254">
    <property type="component" value="Unassembled WGS sequence"/>
</dbReference>
<accession>A0A422QPM3</accession>
<dbReference type="EMBL" id="JSAB01000039">
    <property type="protein sequence ID" value="RNF31916.1"/>
    <property type="molecule type" value="Genomic_DNA"/>
</dbReference>